<reference evidence="1" key="1">
    <citation type="submission" date="2015-12" db="EMBL/GenBank/DDBJ databases">
        <title>Gene expression during late stages of embryo sac development: a critical building block for successful pollen-pistil interactions.</title>
        <authorList>
            <person name="Liu Y."/>
            <person name="Joly V."/>
            <person name="Sabar M."/>
            <person name="Matton D.P."/>
        </authorList>
    </citation>
    <scope>NUCLEOTIDE SEQUENCE</scope>
</reference>
<evidence type="ECO:0000313" key="1">
    <source>
        <dbReference type="EMBL" id="JAP09449.1"/>
    </source>
</evidence>
<name>A0A0V0GP11_SOLCH</name>
<organism evidence="1">
    <name type="scientific">Solanum chacoense</name>
    <name type="common">Chaco potato</name>
    <dbReference type="NCBI Taxonomy" id="4108"/>
    <lineage>
        <taxon>Eukaryota</taxon>
        <taxon>Viridiplantae</taxon>
        <taxon>Streptophyta</taxon>
        <taxon>Embryophyta</taxon>
        <taxon>Tracheophyta</taxon>
        <taxon>Spermatophyta</taxon>
        <taxon>Magnoliopsida</taxon>
        <taxon>eudicotyledons</taxon>
        <taxon>Gunneridae</taxon>
        <taxon>Pentapetalae</taxon>
        <taxon>asterids</taxon>
        <taxon>lamiids</taxon>
        <taxon>Solanales</taxon>
        <taxon>Solanaceae</taxon>
        <taxon>Solanoideae</taxon>
        <taxon>Solaneae</taxon>
        <taxon>Solanum</taxon>
    </lineage>
</organism>
<protein>
    <submittedName>
        <fullName evidence="1">Putative ovule protein</fullName>
    </submittedName>
</protein>
<dbReference type="EMBL" id="GEDG01034986">
    <property type="protein sequence ID" value="JAP09449.1"/>
    <property type="molecule type" value="Transcribed_RNA"/>
</dbReference>
<dbReference type="AlphaFoldDB" id="A0A0V0GP11"/>
<accession>A0A0V0GP11</accession>
<proteinExistence type="predicted"/>
<sequence length="71" mass="7750">MSHEVDVMHIRNFHGSHPSMDVSLHPKNTTETKVLVKISTVDSLLFSKIVGCNTIVVVFIASKASCKASLL</sequence>